<evidence type="ECO:0000256" key="12">
    <source>
        <dbReference type="SAM" id="Coils"/>
    </source>
</evidence>
<dbReference type="FunFam" id="3.30.70.1620:FF:000003">
    <property type="entry name" value="Structural maintenance of chromosomes 4"/>
    <property type="match status" value="1"/>
</dbReference>
<evidence type="ECO:0000256" key="9">
    <source>
        <dbReference type="ARBA" id="ARBA00023242"/>
    </source>
</evidence>
<keyword evidence="9 11" id="KW-0539">Nucleus</keyword>
<evidence type="ECO:0000259" key="14">
    <source>
        <dbReference type="SMART" id="SM00968"/>
    </source>
</evidence>
<dbReference type="InterPro" id="IPR003395">
    <property type="entry name" value="RecF/RecN/SMC_N"/>
</dbReference>
<dbReference type="Gene3D" id="3.40.50.300">
    <property type="entry name" value="P-loop containing nucleotide triphosphate hydrolases"/>
    <property type="match status" value="2"/>
</dbReference>
<evidence type="ECO:0000256" key="7">
    <source>
        <dbReference type="ARBA" id="ARBA00023054"/>
    </source>
</evidence>
<dbReference type="GO" id="GO:0016887">
    <property type="term" value="F:ATP hydrolysis activity"/>
    <property type="evidence" value="ECO:0007669"/>
    <property type="project" value="InterPro"/>
</dbReference>
<evidence type="ECO:0000256" key="8">
    <source>
        <dbReference type="ARBA" id="ARBA00023067"/>
    </source>
</evidence>
<dbReference type="Gene3D" id="1.20.1060.20">
    <property type="match status" value="1"/>
</dbReference>
<keyword evidence="10" id="KW-0131">Cell cycle</keyword>
<keyword evidence="5" id="KW-0498">Mitosis</keyword>
<keyword evidence="6" id="KW-0067">ATP-binding</keyword>
<feature type="domain" description="SMC hinge" evidence="14">
    <location>
        <begin position="547"/>
        <end position="663"/>
    </location>
</feature>
<dbReference type="FunFam" id="1.20.1060.20:FF:000003">
    <property type="entry name" value="Structural maintenance of chromosomes 4"/>
    <property type="match status" value="1"/>
</dbReference>
<dbReference type="SUPFAM" id="SSF52540">
    <property type="entry name" value="P-loop containing nucleoside triphosphate hydrolases"/>
    <property type="match status" value="1"/>
</dbReference>
<accession>A0AAW1L744</accession>
<dbReference type="InterPro" id="IPR010935">
    <property type="entry name" value="SMC_hinge"/>
</dbReference>
<dbReference type="GO" id="GO:0000796">
    <property type="term" value="C:condensin complex"/>
    <property type="evidence" value="ECO:0007669"/>
    <property type="project" value="TreeGrafter"/>
</dbReference>
<comment type="similarity">
    <text evidence="2">Belongs to the SMC family. SMC4 subfamily.</text>
</comment>
<evidence type="ECO:0000256" key="5">
    <source>
        <dbReference type="ARBA" id="ARBA00022776"/>
    </source>
</evidence>
<evidence type="ECO:0000256" key="1">
    <source>
        <dbReference type="ARBA" id="ARBA00004123"/>
    </source>
</evidence>
<evidence type="ECO:0000256" key="11">
    <source>
        <dbReference type="PIRNR" id="PIRNR005719"/>
    </source>
</evidence>
<keyword evidence="3" id="KW-0132">Cell division</keyword>
<evidence type="ECO:0000256" key="3">
    <source>
        <dbReference type="ARBA" id="ARBA00022618"/>
    </source>
</evidence>
<dbReference type="SUPFAM" id="SSF75553">
    <property type="entry name" value="Smc hinge domain"/>
    <property type="match status" value="1"/>
</dbReference>
<dbReference type="InterPro" id="IPR027417">
    <property type="entry name" value="P-loop_NTPase"/>
</dbReference>
<keyword evidence="4" id="KW-0547">Nucleotide-binding</keyword>
<feature type="coiled-coil region" evidence="12">
    <location>
        <begin position="862"/>
        <end position="945"/>
    </location>
</feature>
<feature type="region of interest" description="Disordered" evidence="13">
    <location>
        <begin position="1218"/>
        <end position="1267"/>
    </location>
</feature>
<reference evidence="15 16" key="1">
    <citation type="journal article" date="2024" name="BMC Genomics">
        <title>De novo assembly and annotation of Popillia japonica's genome with initial clues to its potential as an invasive pest.</title>
        <authorList>
            <person name="Cucini C."/>
            <person name="Boschi S."/>
            <person name="Funari R."/>
            <person name="Cardaioli E."/>
            <person name="Iannotti N."/>
            <person name="Marturano G."/>
            <person name="Paoli F."/>
            <person name="Bruttini M."/>
            <person name="Carapelli A."/>
            <person name="Frati F."/>
            <person name="Nardi F."/>
        </authorList>
    </citation>
    <scope>NUCLEOTIDE SEQUENCE [LARGE SCALE GENOMIC DNA]</scope>
    <source>
        <strain evidence="15">DMR45628</strain>
    </source>
</reference>
<feature type="coiled-coil region" evidence="12">
    <location>
        <begin position="711"/>
        <end position="766"/>
    </location>
</feature>
<dbReference type="GO" id="GO:0005524">
    <property type="term" value="F:ATP binding"/>
    <property type="evidence" value="ECO:0007669"/>
    <property type="project" value="UniProtKB-KW"/>
</dbReference>
<feature type="coiled-coil region" evidence="12">
    <location>
        <begin position="461"/>
        <end position="509"/>
    </location>
</feature>
<dbReference type="PANTHER" id="PTHR18937">
    <property type="entry name" value="STRUCTURAL MAINTENANCE OF CHROMOSOMES SMC FAMILY MEMBER"/>
    <property type="match status" value="1"/>
</dbReference>
<keyword evidence="7 12" id="KW-0175">Coiled coil</keyword>
<dbReference type="PANTHER" id="PTHR18937:SF172">
    <property type="entry name" value="STRUCTURAL MAINTENANCE OF CHROMOSOMES PROTEIN"/>
    <property type="match status" value="1"/>
</dbReference>
<dbReference type="Pfam" id="PF02463">
    <property type="entry name" value="SMC_N"/>
    <property type="match status" value="1"/>
</dbReference>
<comment type="caution">
    <text evidence="15">The sequence shown here is derived from an EMBL/GenBank/DDBJ whole genome shotgun (WGS) entry which is preliminary data.</text>
</comment>
<dbReference type="GO" id="GO:0051301">
    <property type="term" value="P:cell division"/>
    <property type="evidence" value="ECO:0007669"/>
    <property type="project" value="UniProtKB-KW"/>
</dbReference>
<gene>
    <name evidence="15" type="ORF">QE152_g15814</name>
</gene>
<dbReference type="Gene3D" id="3.30.70.1620">
    <property type="match status" value="1"/>
</dbReference>
<evidence type="ECO:0000313" key="16">
    <source>
        <dbReference type="Proteomes" id="UP001458880"/>
    </source>
</evidence>
<dbReference type="AlphaFoldDB" id="A0AAW1L744"/>
<keyword evidence="16" id="KW-1185">Reference proteome</keyword>
<dbReference type="GO" id="GO:0007076">
    <property type="term" value="P:mitotic chromosome condensation"/>
    <property type="evidence" value="ECO:0007669"/>
    <property type="project" value="TreeGrafter"/>
</dbReference>
<dbReference type="InterPro" id="IPR036277">
    <property type="entry name" value="SMC_hinge_sf"/>
</dbReference>
<organism evidence="15 16">
    <name type="scientific">Popillia japonica</name>
    <name type="common">Japanese beetle</name>
    <dbReference type="NCBI Taxonomy" id="7064"/>
    <lineage>
        <taxon>Eukaryota</taxon>
        <taxon>Metazoa</taxon>
        <taxon>Ecdysozoa</taxon>
        <taxon>Arthropoda</taxon>
        <taxon>Hexapoda</taxon>
        <taxon>Insecta</taxon>
        <taxon>Pterygota</taxon>
        <taxon>Neoptera</taxon>
        <taxon>Endopterygota</taxon>
        <taxon>Coleoptera</taxon>
        <taxon>Polyphaga</taxon>
        <taxon>Scarabaeiformia</taxon>
        <taxon>Scarabaeidae</taxon>
        <taxon>Rutelinae</taxon>
        <taxon>Popillia</taxon>
    </lineage>
</organism>
<dbReference type="Proteomes" id="UP001458880">
    <property type="component" value="Unassembled WGS sequence"/>
</dbReference>
<evidence type="ECO:0000256" key="6">
    <source>
        <dbReference type="ARBA" id="ARBA00022840"/>
    </source>
</evidence>
<comment type="subcellular location">
    <subcellularLocation>
        <location evidence="1 11">Nucleus</location>
    </subcellularLocation>
</comment>
<keyword evidence="8" id="KW-0226">DNA condensation</keyword>
<evidence type="ECO:0000256" key="13">
    <source>
        <dbReference type="SAM" id="MobiDB-lite"/>
    </source>
</evidence>
<proteinExistence type="inferred from homology"/>
<dbReference type="PIRSF" id="PIRSF005719">
    <property type="entry name" value="SMC"/>
    <property type="match status" value="1"/>
</dbReference>
<evidence type="ECO:0000256" key="4">
    <source>
        <dbReference type="ARBA" id="ARBA00022741"/>
    </source>
</evidence>
<evidence type="ECO:0000256" key="10">
    <source>
        <dbReference type="ARBA" id="ARBA00023306"/>
    </source>
</evidence>
<sequence length="1267" mass="146571">MFVKRWLQTHPQNDLILMMKITEMAMIIYANEQKVGPFHKRFNAIVGPNGSGKSNVIDSMLFVFGYRATKIRCKKVSTLLHNSDKFKNVQSCTVSIHFAEITDKEGDAYDIVPNSEFVVSRTANRDNSSYYQLNGRKVQFKEIALLLRKHGVDLDHNRFLILQGEVEQIAMMKSKAANEHETGMLEYLEDIIGTSRYKEPLEKLMDRVEILNERRTDKLNRLKLIENDMNQLKAPMEEAVEYLKLENSIAQIKNILYQKKLVDLVQKQEKYDTEKKEIVSEQKEFIKELQTIAENRKKQESVYNTSHKSYEALQKRKDMLKDAFEKANTKDYQLQTTMQQTNISRKKFKQQLITENKKLSELENLPEKSVRDLEQLHNKEKQLNTQKNKLEADKEKLLATLNEDTKSLRDRRQELEPKLADLKSVALETQSAFQLAESKLKVYKKNEDEERRKFETLLQAYDSVKKSVIEYSDNIKTLENKIPLTTKSLKEAMQQLELAQTNQRDLEMQKRQKLTNLENCRSSMQASRSRGRVLDSLMQQKREGNCPGLFGRLGDLGAIDKKYDVAISTACGPLDNIVVDTVNTAQWCIEFLKAHNLGRATFIALDKQERFREAANSKINTPENVFRLYDLVKVNDERVKTAFYFGLRDTLVANDLDQASRVAYGAQRFRVVTLQGSLIEISGVMSGGGNRVSRGRMGQSVAISDNNPEDIKRMEVDLETLEERIRENNKQYYQLEKQVNTLRPELEKMKLEIKKYMTELESSKHQEPILQRELQAQKKRADTIRANPEQVKKLEDIIQEKKSAFEDASANASIYQKEVDNITEDINERMTGRVKAIDQNIADVSKSLTKIKAEITRINVAVKTSERNLIKCKEKIASLEEEIKNAEESIKAMHAEREQIESDGKELLACTEEIVSKMMEQEDELSKLKQELSEFSKQEKKAKSSKIDVDQRLDKLNKVINDINAQIHEWHIRRKDLKLHKIPFKTSGETESLNTFTPEELQEKDITLLNNELHAQEQTQRNTKPNLNELGEVTKSRNEMHNHYELLRNRRKTEFLDGYEIIRKKLKEMYQMITLGGDADFELVDNFDPFSEGVQFNVRPPKKSWKVISNLSGGEKTLSSLALVFALHYYKPSPLYFLDEIDAALDFKNVSIIGHYIKERTKNAQFIIISLRPNMFELADHLVGIYKTYNCTTSVTINPHAFEVTVDEVAEHRQNHLNGNNIVNENDSEKHDANGYANESQLSEDRDNDTNEEVIDDSFENGMEIDN</sequence>
<name>A0AAW1L744_POPJA</name>
<evidence type="ECO:0000256" key="2">
    <source>
        <dbReference type="ARBA" id="ARBA00006005"/>
    </source>
</evidence>
<dbReference type="FunFam" id="3.40.50.300:FF:000585">
    <property type="entry name" value="Structural maintenance of chromosomes 4"/>
    <property type="match status" value="1"/>
</dbReference>
<protein>
    <recommendedName>
        <fullName evidence="11">Structural maintenance of chromosomes protein</fullName>
    </recommendedName>
</protein>
<feature type="coiled-coil region" evidence="12">
    <location>
        <begin position="310"/>
        <end position="407"/>
    </location>
</feature>
<dbReference type="InterPro" id="IPR024704">
    <property type="entry name" value="SMC"/>
</dbReference>
<dbReference type="SMART" id="SM00968">
    <property type="entry name" value="SMC_hinge"/>
    <property type="match status" value="1"/>
</dbReference>
<dbReference type="GO" id="GO:0005634">
    <property type="term" value="C:nucleus"/>
    <property type="evidence" value="ECO:0007669"/>
    <property type="project" value="UniProtKB-SubCell"/>
</dbReference>
<feature type="compositionally biased region" description="Acidic residues" evidence="13">
    <location>
        <begin position="1250"/>
        <end position="1267"/>
    </location>
</feature>
<dbReference type="Gene3D" id="1.10.287.1490">
    <property type="match status" value="1"/>
</dbReference>
<dbReference type="FunFam" id="3.40.50.300:FF:000481">
    <property type="entry name" value="Structural maintenance of chromosomes 4"/>
    <property type="match status" value="1"/>
</dbReference>
<dbReference type="EMBL" id="JASPKY010000158">
    <property type="protein sequence ID" value="KAK9729743.1"/>
    <property type="molecule type" value="Genomic_DNA"/>
</dbReference>
<evidence type="ECO:0000313" key="15">
    <source>
        <dbReference type="EMBL" id="KAK9729743.1"/>
    </source>
</evidence>
<dbReference type="Pfam" id="PF06470">
    <property type="entry name" value="SMC_hinge"/>
    <property type="match status" value="1"/>
</dbReference>